<dbReference type="RefSeq" id="WP_074730644.1">
    <property type="nucleotide sequence ID" value="NZ_FOGW01000012.1"/>
</dbReference>
<dbReference type="Proteomes" id="UP000182471">
    <property type="component" value="Unassembled WGS sequence"/>
</dbReference>
<dbReference type="AlphaFoldDB" id="A0A1H9SRI0"/>
<reference evidence="2" key="1">
    <citation type="submission" date="2016-10" db="EMBL/GenBank/DDBJ databases">
        <authorList>
            <person name="Varghese N."/>
            <person name="Submissions S."/>
        </authorList>
    </citation>
    <scope>NUCLEOTIDE SEQUENCE [LARGE SCALE GENOMIC DNA]</scope>
    <source>
        <strain evidence="2">S1b</strain>
    </source>
</reference>
<evidence type="ECO:0000313" key="1">
    <source>
        <dbReference type="EMBL" id="SER87425.1"/>
    </source>
</evidence>
<protein>
    <submittedName>
        <fullName evidence="1">Uncharacterized protein</fullName>
    </submittedName>
</protein>
<sequence>MADSKARYSQAAKHYARILIHSSMLDAIRYYRSKVRESKFNDNWKKHMVNLNDVVNQYTPGVKGKPKGVKYQFENNKYIIKVDMPSGYLRIYDKGAKMYTKIDGTPSTDFGLTHFKIMKRKEMPR</sequence>
<gene>
    <name evidence="1" type="ORF">SAMN02910429_01342</name>
</gene>
<accession>A0A1H9SRI0</accession>
<organism evidence="1 2">
    <name type="scientific">Lachnobacterium bovis</name>
    <dbReference type="NCBI Taxonomy" id="140626"/>
    <lineage>
        <taxon>Bacteria</taxon>
        <taxon>Bacillati</taxon>
        <taxon>Bacillota</taxon>
        <taxon>Clostridia</taxon>
        <taxon>Lachnospirales</taxon>
        <taxon>Lachnospiraceae</taxon>
        <taxon>Lachnobacterium</taxon>
    </lineage>
</organism>
<dbReference type="EMBL" id="FOGW01000012">
    <property type="protein sequence ID" value="SER87425.1"/>
    <property type="molecule type" value="Genomic_DNA"/>
</dbReference>
<evidence type="ECO:0000313" key="2">
    <source>
        <dbReference type="Proteomes" id="UP000182471"/>
    </source>
</evidence>
<keyword evidence="2" id="KW-1185">Reference proteome</keyword>
<name>A0A1H9SRI0_9FIRM</name>
<proteinExistence type="predicted"/>